<keyword evidence="3" id="KW-1185">Reference proteome</keyword>
<evidence type="ECO:0000256" key="1">
    <source>
        <dbReference type="SAM" id="MobiDB-lite"/>
    </source>
</evidence>
<dbReference type="VEuPathDB" id="FungiDB:LELG_03809"/>
<protein>
    <submittedName>
        <fullName evidence="2">Uncharacterized protein</fullName>
    </submittedName>
</protein>
<dbReference type="GeneID" id="5232134"/>
<evidence type="ECO:0000313" key="3">
    <source>
        <dbReference type="Proteomes" id="UP000001996"/>
    </source>
</evidence>
<dbReference type="HOGENOM" id="CLU_400128_0_0_1"/>
<feature type="region of interest" description="Disordered" evidence="1">
    <location>
        <begin position="55"/>
        <end position="174"/>
    </location>
</feature>
<dbReference type="eggNOG" id="ENOG502SNTU">
    <property type="taxonomic scope" value="Eukaryota"/>
</dbReference>
<sequence length="688" mass="80356">MLRIAYSLRSRITLASSTIRHQGQRLCRFHKSARLLKDEKSKELLKNLGVSLQKGNINETEKGQDEKESKEEEGSGKGNGKEEREKGEKGENLEQNRSKANMESDKNIDAKEELGKSSELGTKTKRYNNLNSGNNNGYSVVDNNNKNNNNNINHSNSKKTNTNRRNNNDSLLLDNNSSALENFNQQRQKELYDSVSSMSRRDYLLQLALDGDASFGSFENPKRIDSRKILRLIPDELDLTDPKDMERVDEVYSKLAKLDSNQEMHQKYLKQIIIDYDNYFIELDQTIRGIQSKFKQLRRGETDRFNAGSWVYELVNDRMKYPYNVVGFDRSFTGMPLRSDFLQKPVWPREFIQDLPRYGGHKIQLKKADFNLPEHDGSINVNPATVKPLQSLYDYENNHNNRSRLNDGLYHTTTNNNNNSLNKVQKATHEYFSNVWGLPKHYIPVKSTENYQRLNLNNHQITNRLVQEIRIMKKRLTDEIKATMETSNVVLLSANKNYYKDHIKSNQYILCEIKDEQVGSFYIWKSFSILPPFIFLPLSKRRERNLTKHLHKLFLLNLKDEVEILFNIKYDHTRDVKKYMKSLVKEIGHNILFRLWRYFKINKRTSRSSLSLSSAFLSASSFQLPLVKQKMKSKDAILYKPFKDSCFKRIYWVKKLDVRGNKSPQKSRKLGKCANRIDLAILDGNLIE</sequence>
<dbReference type="OMA" id="CFKRIYW"/>
<dbReference type="Proteomes" id="UP000001996">
    <property type="component" value="Unassembled WGS sequence"/>
</dbReference>
<feature type="compositionally biased region" description="Low complexity" evidence="1">
    <location>
        <begin position="127"/>
        <end position="174"/>
    </location>
</feature>
<organism evidence="2 3">
    <name type="scientific">Lodderomyces elongisporus (strain ATCC 11503 / CBS 2605 / JCM 1781 / NBRC 1676 / NRRL YB-4239)</name>
    <name type="common">Yeast</name>
    <name type="synonym">Saccharomyces elongisporus</name>
    <dbReference type="NCBI Taxonomy" id="379508"/>
    <lineage>
        <taxon>Eukaryota</taxon>
        <taxon>Fungi</taxon>
        <taxon>Dikarya</taxon>
        <taxon>Ascomycota</taxon>
        <taxon>Saccharomycotina</taxon>
        <taxon>Pichiomycetes</taxon>
        <taxon>Debaryomycetaceae</taxon>
        <taxon>Candida/Lodderomyces clade</taxon>
        <taxon>Lodderomyces</taxon>
    </lineage>
</organism>
<accession>A5E2H2</accession>
<evidence type="ECO:0000313" key="2">
    <source>
        <dbReference type="EMBL" id="EDK45630.1"/>
    </source>
</evidence>
<dbReference type="KEGG" id="lel:PVL30_004632"/>
<gene>
    <name evidence="2" type="ORF">LELG_03809</name>
</gene>
<dbReference type="EMBL" id="CH981528">
    <property type="protein sequence ID" value="EDK45630.1"/>
    <property type="molecule type" value="Genomic_DNA"/>
</dbReference>
<name>A5E2H2_LODEL</name>
<dbReference type="InParanoid" id="A5E2H2"/>
<dbReference type="OrthoDB" id="4076777at2759"/>
<dbReference type="AlphaFoldDB" id="A5E2H2"/>
<proteinExistence type="predicted"/>
<feature type="compositionally biased region" description="Basic and acidic residues" evidence="1">
    <location>
        <begin position="59"/>
        <end position="116"/>
    </location>
</feature>
<reference evidence="2 3" key="1">
    <citation type="journal article" date="2009" name="Nature">
        <title>Evolution of pathogenicity and sexual reproduction in eight Candida genomes.</title>
        <authorList>
            <person name="Butler G."/>
            <person name="Rasmussen M.D."/>
            <person name="Lin M.F."/>
            <person name="Santos M.A."/>
            <person name="Sakthikumar S."/>
            <person name="Munro C.A."/>
            <person name="Rheinbay E."/>
            <person name="Grabherr M."/>
            <person name="Forche A."/>
            <person name="Reedy J.L."/>
            <person name="Agrafioti I."/>
            <person name="Arnaud M.B."/>
            <person name="Bates S."/>
            <person name="Brown A.J."/>
            <person name="Brunke S."/>
            <person name="Costanzo M.C."/>
            <person name="Fitzpatrick D.A."/>
            <person name="de Groot P.W."/>
            <person name="Harris D."/>
            <person name="Hoyer L.L."/>
            <person name="Hube B."/>
            <person name="Klis F.M."/>
            <person name="Kodira C."/>
            <person name="Lennard N."/>
            <person name="Logue M.E."/>
            <person name="Martin R."/>
            <person name="Neiman A.M."/>
            <person name="Nikolaou E."/>
            <person name="Quail M.A."/>
            <person name="Quinn J."/>
            <person name="Santos M.C."/>
            <person name="Schmitzberger F.F."/>
            <person name="Sherlock G."/>
            <person name="Shah P."/>
            <person name="Silverstein K.A."/>
            <person name="Skrzypek M.S."/>
            <person name="Soll D."/>
            <person name="Staggs R."/>
            <person name="Stansfield I."/>
            <person name="Stumpf M.P."/>
            <person name="Sudbery P.E."/>
            <person name="Srikantha T."/>
            <person name="Zeng Q."/>
            <person name="Berman J."/>
            <person name="Berriman M."/>
            <person name="Heitman J."/>
            <person name="Gow N.A."/>
            <person name="Lorenz M.C."/>
            <person name="Birren B.W."/>
            <person name="Kellis M."/>
            <person name="Cuomo C.A."/>
        </authorList>
    </citation>
    <scope>NUCLEOTIDE SEQUENCE [LARGE SCALE GENOMIC DNA]</scope>
    <source>
        <strain evidence="3">ATCC 11503 / BCRC 21390 / CBS 2605 / JCM 1781 / NBRC 1676 / NRRL YB-4239</strain>
    </source>
</reference>